<name>G0QZ60_ICHMU</name>
<evidence type="ECO:0000313" key="2">
    <source>
        <dbReference type="EMBL" id="EGR29483.1"/>
    </source>
</evidence>
<organism evidence="2 3">
    <name type="scientific">Ichthyophthirius multifiliis</name>
    <name type="common">White spot disease agent</name>
    <name type="synonym">Ich</name>
    <dbReference type="NCBI Taxonomy" id="5932"/>
    <lineage>
        <taxon>Eukaryota</taxon>
        <taxon>Sar</taxon>
        <taxon>Alveolata</taxon>
        <taxon>Ciliophora</taxon>
        <taxon>Intramacronucleata</taxon>
        <taxon>Oligohymenophorea</taxon>
        <taxon>Hymenostomatida</taxon>
        <taxon>Ophryoglenina</taxon>
        <taxon>Ichthyophthirius</taxon>
    </lineage>
</organism>
<accession>G0QZ60</accession>
<evidence type="ECO:0008006" key="4">
    <source>
        <dbReference type="Google" id="ProtNLM"/>
    </source>
</evidence>
<feature type="signal peptide" evidence="1">
    <location>
        <begin position="1"/>
        <end position="20"/>
    </location>
</feature>
<proteinExistence type="predicted"/>
<dbReference type="AlphaFoldDB" id="G0QZ60"/>
<evidence type="ECO:0000256" key="1">
    <source>
        <dbReference type="SAM" id="SignalP"/>
    </source>
</evidence>
<reference evidence="2 3" key="1">
    <citation type="submission" date="2011-07" db="EMBL/GenBank/DDBJ databases">
        <authorList>
            <person name="Coyne R."/>
            <person name="Brami D."/>
            <person name="Johnson J."/>
            <person name="Hostetler J."/>
            <person name="Hannick L."/>
            <person name="Clark T."/>
            <person name="Cassidy-Hanley D."/>
            <person name="Inman J."/>
        </authorList>
    </citation>
    <scope>NUCLEOTIDE SEQUENCE [LARGE SCALE GENOMIC DNA]</scope>
    <source>
        <strain evidence="2 3">G5</strain>
    </source>
</reference>
<dbReference type="RefSeq" id="XP_004030719.1">
    <property type="nucleotide sequence ID" value="XM_004030671.1"/>
</dbReference>
<dbReference type="EMBL" id="GL984139">
    <property type="protein sequence ID" value="EGR29483.1"/>
    <property type="molecule type" value="Genomic_DNA"/>
</dbReference>
<evidence type="ECO:0000313" key="3">
    <source>
        <dbReference type="Proteomes" id="UP000008983"/>
    </source>
</evidence>
<dbReference type="InParanoid" id="G0QZ60"/>
<keyword evidence="3" id="KW-1185">Reference proteome</keyword>
<feature type="chain" id="PRO_5003408256" description="Transmembrane protein" evidence="1">
    <location>
        <begin position="21"/>
        <end position="292"/>
    </location>
</feature>
<dbReference type="Proteomes" id="UP000008983">
    <property type="component" value="Unassembled WGS sequence"/>
</dbReference>
<dbReference type="OMA" id="CFENIAN"/>
<keyword evidence="1" id="KW-0732">Signal</keyword>
<sequence>MHQKFLVLLLLICLISQSLSQFVFKGCFQQIGIVTEEIINIAQNVSQKNTTIQTFLTKTYNIVKNVDPLFKSCGLNVRYLNKTQEWGPKNSENCFNNIAQIYDGIAKVYQSYQSGGNSFQLMGPIGNLVSLINTTKIDCHPTHFEQNHILLQYSLEETYELLKQDSSKCLNENSSLAMASVQVAMNIANKDINGTISSTIKILKDLPKVLLNCGQQKIYEKIKVFESIDFDDCDQDLKELIAHVMELINNIKSKGYFALLSNAQGIYNEIKDLNTHCRKNNNIVALMLGKVN</sequence>
<dbReference type="GeneID" id="14905585"/>
<gene>
    <name evidence="2" type="ORF">IMG5_154660</name>
</gene>
<protein>
    <recommendedName>
        <fullName evidence="4">Transmembrane protein</fullName>
    </recommendedName>
</protein>